<dbReference type="AlphaFoldDB" id="A0A177UIQ9"/>
<evidence type="ECO:0000256" key="1">
    <source>
        <dbReference type="ARBA" id="ARBA00004141"/>
    </source>
</evidence>
<evidence type="ECO:0000256" key="5">
    <source>
        <dbReference type="ARBA" id="ARBA00023136"/>
    </source>
</evidence>
<comment type="subcellular location">
    <subcellularLocation>
        <location evidence="1">Membrane</location>
        <topology evidence="1">Multi-pass membrane protein</topology>
    </subcellularLocation>
</comment>
<evidence type="ECO:0000256" key="2">
    <source>
        <dbReference type="ARBA" id="ARBA00006070"/>
    </source>
</evidence>
<protein>
    <submittedName>
        <fullName evidence="6">Uncharacterized protein</fullName>
    </submittedName>
</protein>
<evidence type="ECO:0000313" key="7">
    <source>
        <dbReference type="Proteomes" id="UP000077671"/>
    </source>
</evidence>
<dbReference type="EMBL" id="LWDD02000210">
    <property type="protein sequence ID" value="KAE8262714.1"/>
    <property type="molecule type" value="Genomic_DNA"/>
</dbReference>
<dbReference type="PANTHER" id="PTHR10743">
    <property type="entry name" value="PROTEIN RER1"/>
    <property type="match status" value="1"/>
</dbReference>
<comment type="caution">
    <text evidence="6">The sequence shown here is derived from an EMBL/GenBank/DDBJ whole genome shotgun (WGS) entry which is preliminary data.</text>
</comment>
<evidence type="ECO:0000256" key="3">
    <source>
        <dbReference type="ARBA" id="ARBA00022692"/>
    </source>
</evidence>
<proteinExistence type="inferred from homology"/>
<comment type="similarity">
    <text evidence="2">Belongs to the RER1 family.</text>
</comment>
<dbReference type="InterPro" id="IPR004932">
    <property type="entry name" value="Rer1"/>
</dbReference>
<dbReference type="GO" id="GO:0000139">
    <property type="term" value="C:Golgi membrane"/>
    <property type="evidence" value="ECO:0007669"/>
    <property type="project" value="TreeGrafter"/>
</dbReference>
<dbReference type="GO" id="GO:0006621">
    <property type="term" value="P:protein retention in ER lumen"/>
    <property type="evidence" value="ECO:0007669"/>
    <property type="project" value="TreeGrafter"/>
</dbReference>
<dbReference type="GO" id="GO:0005783">
    <property type="term" value="C:endoplasmic reticulum"/>
    <property type="evidence" value="ECO:0007669"/>
    <property type="project" value="GOC"/>
</dbReference>
<organism evidence="6 7">
    <name type="scientific">Tilletia caries</name>
    <name type="common">wheat bunt fungus</name>
    <dbReference type="NCBI Taxonomy" id="13290"/>
    <lineage>
        <taxon>Eukaryota</taxon>
        <taxon>Fungi</taxon>
        <taxon>Dikarya</taxon>
        <taxon>Basidiomycota</taxon>
        <taxon>Ustilaginomycotina</taxon>
        <taxon>Exobasidiomycetes</taxon>
        <taxon>Tilletiales</taxon>
        <taxon>Tilletiaceae</taxon>
        <taxon>Tilletia</taxon>
    </lineage>
</organism>
<dbReference type="PIRSF" id="PIRSF016013">
    <property type="entry name" value="AtER_Rer1p"/>
    <property type="match status" value="1"/>
</dbReference>
<keyword evidence="5" id="KW-0472">Membrane</keyword>
<dbReference type="Pfam" id="PF03248">
    <property type="entry name" value="Rer1"/>
    <property type="match status" value="1"/>
</dbReference>
<reference evidence="6" key="1">
    <citation type="submission" date="2016-04" db="EMBL/GenBank/DDBJ databases">
        <authorList>
            <person name="Nguyen H.D."/>
            <person name="Kesanakurti P."/>
            <person name="Cullis J."/>
            <person name="Levesque C.A."/>
            <person name="Hambleton S."/>
        </authorList>
    </citation>
    <scope>NUCLEOTIDE SEQUENCE</scope>
    <source>
        <strain evidence="6">DAOMC 238032</strain>
    </source>
</reference>
<name>A0A177UIQ9_9BASI</name>
<accession>A0A177UIQ9</accession>
<dbReference type="Proteomes" id="UP000077671">
    <property type="component" value="Unassembled WGS sequence"/>
</dbReference>
<keyword evidence="3" id="KW-0812">Transmembrane</keyword>
<dbReference type="GO" id="GO:0006890">
    <property type="term" value="P:retrograde vesicle-mediated transport, Golgi to endoplasmic reticulum"/>
    <property type="evidence" value="ECO:0007669"/>
    <property type="project" value="TreeGrafter"/>
</dbReference>
<dbReference type="PANTHER" id="PTHR10743:SF0">
    <property type="entry name" value="PROTEIN RER1"/>
    <property type="match status" value="1"/>
</dbReference>
<evidence type="ECO:0000256" key="4">
    <source>
        <dbReference type="ARBA" id="ARBA00022989"/>
    </source>
</evidence>
<evidence type="ECO:0000313" key="6">
    <source>
        <dbReference type="EMBL" id="KAE8262714.1"/>
    </source>
</evidence>
<sequence length="232" mass="26112">MMRPEGSELDEAPNPLQQFVAHSNVAQQRVQSFLDSTTPHVYQRWAATSLLLLLFLLRIVLAQGWYIVCYALAIYLLNLFLAFLQPKFDPSYEHDLAEQDVEEGEPGLPTSAAKSSRANNFGLGSGGNTGGGLMSGVFGGGAQNGQGTAPPEEEFRPFIRRLPEFKFWLSATQAVSVSLVCTLTELCDVPVYWPILLVYFLILFALTMRRQIQHMIKYRYVPFDLGRKQRYI</sequence>
<reference evidence="6" key="2">
    <citation type="journal article" date="2019" name="IMA Fungus">
        <title>Genome sequencing and comparison of five Tilletia species to identify candidate genes for the detection of regulated species infecting wheat.</title>
        <authorList>
            <person name="Nguyen H.D.T."/>
            <person name="Sultana T."/>
            <person name="Kesanakurti P."/>
            <person name="Hambleton S."/>
        </authorList>
    </citation>
    <scope>NUCLEOTIDE SEQUENCE</scope>
    <source>
        <strain evidence="6">DAOMC 238032</strain>
    </source>
</reference>
<keyword evidence="4" id="KW-1133">Transmembrane helix</keyword>
<gene>
    <name evidence="6" type="ORF">A4X03_0g2238</name>
</gene>